<proteinExistence type="predicted"/>
<dbReference type="InterPro" id="IPR050109">
    <property type="entry name" value="HTH-type_TetR-like_transc_reg"/>
</dbReference>
<dbReference type="PROSITE" id="PS50977">
    <property type="entry name" value="HTH_TETR_2"/>
    <property type="match status" value="1"/>
</dbReference>
<evidence type="ECO:0000313" key="7">
    <source>
        <dbReference type="EMBL" id="GGB62626.1"/>
    </source>
</evidence>
<feature type="region of interest" description="Disordered" evidence="5">
    <location>
        <begin position="185"/>
        <end position="208"/>
    </location>
</feature>
<name>A0ABQ1J8G4_9PROT</name>
<dbReference type="EMBL" id="BMDZ01000119">
    <property type="protein sequence ID" value="GGB62626.1"/>
    <property type="molecule type" value="Genomic_DNA"/>
</dbReference>
<keyword evidence="3" id="KW-0804">Transcription</keyword>
<dbReference type="RefSeq" id="WP_188582979.1">
    <property type="nucleotide sequence ID" value="NZ_BMDZ01000119.1"/>
</dbReference>
<feature type="DNA-binding region" description="H-T-H motif" evidence="4">
    <location>
        <begin position="33"/>
        <end position="52"/>
    </location>
</feature>
<dbReference type="PROSITE" id="PS01081">
    <property type="entry name" value="HTH_TETR_1"/>
    <property type="match status" value="1"/>
</dbReference>
<dbReference type="Proteomes" id="UP000603352">
    <property type="component" value="Unassembled WGS sequence"/>
</dbReference>
<gene>
    <name evidence="7" type="ORF">GCM10011505_49040</name>
</gene>
<keyword evidence="8" id="KW-1185">Reference proteome</keyword>
<organism evidence="7 8">
    <name type="scientific">Tistrella bauzanensis</name>
    <dbReference type="NCBI Taxonomy" id="657419"/>
    <lineage>
        <taxon>Bacteria</taxon>
        <taxon>Pseudomonadati</taxon>
        <taxon>Pseudomonadota</taxon>
        <taxon>Alphaproteobacteria</taxon>
        <taxon>Geminicoccales</taxon>
        <taxon>Geminicoccaceae</taxon>
        <taxon>Tistrella</taxon>
    </lineage>
</organism>
<feature type="domain" description="HTH tetR-type" evidence="6">
    <location>
        <begin position="10"/>
        <end position="70"/>
    </location>
</feature>
<accession>A0ABQ1J8G4</accession>
<evidence type="ECO:0000256" key="3">
    <source>
        <dbReference type="ARBA" id="ARBA00023163"/>
    </source>
</evidence>
<dbReference type="InterPro" id="IPR009057">
    <property type="entry name" value="Homeodomain-like_sf"/>
</dbReference>
<reference evidence="8" key="1">
    <citation type="journal article" date="2019" name="Int. J. Syst. Evol. Microbiol.">
        <title>The Global Catalogue of Microorganisms (GCM) 10K type strain sequencing project: providing services to taxonomists for standard genome sequencing and annotation.</title>
        <authorList>
            <consortium name="The Broad Institute Genomics Platform"/>
            <consortium name="The Broad Institute Genome Sequencing Center for Infectious Disease"/>
            <person name="Wu L."/>
            <person name="Ma J."/>
        </authorList>
    </citation>
    <scope>NUCLEOTIDE SEQUENCE [LARGE SCALE GENOMIC DNA]</scope>
    <source>
        <strain evidence="8">CGMCC 1.10188</strain>
    </source>
</reference>
<dbReference type="PRINTS" id="PR00455">
    <property type="entry name" value="HTHTETR"/>
</dbReference>
<keyword evidence="1" id="KW-0805">Transcription regulation</keyword>
<protein>
    <recommendedName>
        <fullName evidence="6">HTH tetR-type domain-containing protein</fullName>
    </recommendedName>
</protein>
<dbReference type="PANTHER" id="PTHR30055">
    <property type="entry name" value="HTH-TYPE TRANSCRIPTIONAL REGULATOR RUTR"/>
    <property type="match status" value="1"/>
</dbReference>
<evidence type="ECO:0000256" key="2">
    <source>
        <dbReference type="ARBA" id="ARBA00023125"/>
    </source>
</evidence>
<comment type="caution">
    <text evidence="7">The sequence shown here is derived from an EMBL/GenBank/DDBJ whole genome shotgun (WGS) entry which is preliminary data.</text>
</comment>
<dbReference type="InterPro" id="IPR001647">
    <property type="entry name" value="HTH_TetR"/>
</dbReference>
<evidence type="ECO:0000256" key="5">
    <source>
        <dbReference type="SAM" id="MobiDB-lite"/>
    </source>
</evidence>
<evidence type="ECO:0000313" key="8">
    <source>
        <dbReference type="Proteomes" id="UP000603352"/>
    </source>
</evidence>
<keyword evidence="2 4" id="KW-0238">DNA-binding</keyword>
<dbReference type="Pfam" id="PF00440">
    <property type="entry name" value="TetR_N"/>
    <property type="match status" value="1"/>
</dbReference>
<dbReference type="PANTHER" id="PTHR30055:SF234">
    <property type="entry name" value="HTH-TYPE TRANSCRIPTIONAL REGULATOR BETI"/>
    <property type="match status" value="1"/>
</dbReference>
<evidence type="ECO:0000256" key="1">
    <source>
        <dbReference type="ARBA" id="ARBA00023015"/>
    </source>
</evidence>
<evidence type="ECO:0000259" key="6">
    <source>
        <dbReference type="PROSITE" id="PS50977"/>
    </source>
</evidence>
<evidence type="ECO:0000256" key="4">
    <source>
        <dbReference type="PROSITE-ProRule" id="PRU00335"/>
    </source>
</evidence>
<dbReference type="Gene3D" id="1.10.357.10">
    <property type="entry name" value="Tetracycline Repressor, domain 2"/>
    <property type="match status" value="1"/>
</dbReference>
<sequence length="208" mass="22191">MAGHRPQGREETRDALVRAADALFAEKGPNAVTVREIAARAEVNHGLVHRHFGSKEALLDAVLDRHMAAFKTALRSAGTIDEAIPVLQAVQQDRPGFARMMAFLILERRATEDFTRPAGGTADLADIIRSGGPADDDAARAAAAMVTAFSLGWTLFRDFTVTAAGCRQSPGDMNRMAMAALLALARPPAEPQGPEQRPEQGLEGGPEV</sequence>
<dbReference type="InterPro" id="IPR023772">
    <property type="entry name" value="DNA-bd_HTH_TetR-type_CS"/>
</dbReference>
<dbReference type="SUPFAM" id="SSF46689">
    <property type="entry name" value="Homeodomain-like"/>
    <property type="match status" value="1"/>
</dbReference>